<comment type="subcellular location">
    <subcellularLocation>
        <location evidence="1">Nucleus</location>
    </subcellularLocation>
</comment>
<dbReference type="GO" id="GO:0003677">
    <property type="term" value="F:DNA binding"/>
    <property type="evidence" value="ECO:0007669"/>
    <property type="project" value="UniProtKB-KW"/>
</dbReference>
<name>K7P8F1_COCNU</name>
<dbReference type="GO" id="GO:0009909">
    <property type="term" value="P:regulation of flower development"/>
    <property type="evidence" value="ECO:0007669"/>
    <property type="project" value="UniProtKB-ARBA"/>
</dbReference>
<evidence type="ECO:0000256" key="6">
    <source>
        <dbReference type="ARBA" id="ARBA00037973"/>
    </source>
</evidence>
<feature type="region of interest" description="Disordered" evidence="7">
    <location>
        <begin position="1"/>
        <end position="73"/>
    </location>
</feature>
<feature type="domain" description="AP2/ERF" evidence="8">
    <location>
        <begin position="171"/>
        <end position="229"/>
    </location>
</feature>
<dbReference type="Gene3D" id="3.30.730.10">
    <property type="entry name" value="AP2/ERF domain"/>
    <property type="match status" value="2"/>
</dbReference>
<organism evidence="9">
    <name type="scientific">Cocos nucifera</name>
    <name type="common">Coconut palm</name>
    <dbReference type="NCBI Taxonomy" id="13894"/>
    <lineage>
        <taxon>Eukaryota</taxon>
        <taxon>Viridiplantae</taxon>
        <taxon>Streptophyta</taxon>
        <taxon>Embryophyta</taxon>
        <taxon>Tracheophyta</taxon>
        <taxon>Spermatophyta</taxon>
        <taxon>Magnoliopsida</taxon>
        <taxon>Liliopsida</taxon>
        <taxon>Arecaceae</taxon>
        <taxon>Arecoideae</taxon>
        <taxon>Cocoseae</taxon>
        <taxon>Attaleinae</taxon>
        <taxon>Cocos</taxon>
    </lineage>
</organism>
<dbReference type="InterPro" id="IPR001471">
    <property type="entry name" value="AP2/ERF_dom"/>
</dbReference>
<keyword evidence="4" id="KW-0804">Transcription</keyword>
<evidence type="ECO:0000313" key="9">
    <source>
        <dbReference type="EMBL" id="AFH68065.1"/>
    </source>
</evidence>
<dbReference type="GO" id="GO:0005634">
    <property type="term" value="C:nucleus"/>
    <property type="evidence" value="ECO:0007669"/>
    <property type="project" value="UniProtKB-SubCell"/>
</dbReference>
<gene>
    <name evidence="9" type="primary">WRI1</name>
</gene>
<dbReference type="PROSITE" id="PS51032">
    <property type="entry name" value="AP2_ERF"/>
    <property type="match status" value="2"/>
</dbReference>
<feature type="compositionally biased region" description="Basic residues" evidence="7">
    <location>
        <begin position="40"/>
        <end position="51"/>
    </location>
</feature>
<dbReference type="FunFam" id="3.30.730.10:FF:000004">
    <property type="entry name" value="AP2-like ethylene-responsive transcription factor"/>
    <property type="match status" value="1"/>
</dbReference>
<dbReference type="SMR" id="K7P8F1"/>
<dbReference type="CDD" id="cd00018">
    <property type="entry name" value="AP2"/>
    <property type="match status" value="2"/>
</dbReference>
<keyword evidence="5" id="KW-0539">Nucleus</keyword>
<evidence type="ECO:0000256" key="1">
    <source>
        <dbReference type="ARBA" id="ARBA00004123"/>
    </source>
</evidence>
<feature type="compositionally biased region" description="Basic and acidic residues" evidence="7">
    <location>
        <begin position="52"/>
        <end position="63"/>
    </location>
</feature>
<evidence type="ECO:0000259" key="8">
    <source>
        <dbReference type="PROSITE" id="PS51032"/>
    </source>
</evidence>
<proteinExistence type="evidence at transcript level"/>
<protein>
    <submittedName>
        <fullName evidence="9">AP2/EREBP transcription factor WRI1</fullName>
    </submittedName>
</protein>
<dbReference type="AlphaFoldDB" id="K7P8F1"/>
<dbReference type="Pfam" id="PF00847">
    <property type="entry name" value="AP2"/>
    <property type="match status" value="2"/>
</dbReference>
<keyword evidence="2" id="KW-0805">Transcription regulation</keyword>
<feature type="domain" description="AP2/ERF" evidence="8">
    <location>
        <begin position="69"/>
        <end position="135"/>
    </location>
</feature>
<evidence type="ECO:0000256" key="7">
    <source>
        <dbReference type="SAM" id="MobiDB-lite"/>
    </source>
</evidence>
<accession>K7P8F1</accession>
<dbReference type="SMART" id="SM00380">
    <property type="entry name" value="AP2"/>
    <property type="match status" value="2"/>
</dbReference>
<dbReference type="PANTHER" id="PTHR32467">
    <property type="entry name" value="AP2-LIKE ETHYLENE-RESPONSIVE TRANSCRIPTION FACTOR"/>
    <property type="match status" value="1"/>
</dbReference>
<sequence length="342" mass="38793">MTLMKKKSPPSTPLPPSRSFSASPSSYAPLSSPNMIPVNKCKKSKPKQKKAKNSDEAHVESSRRSRSSIYRGVTRHRGTGRYEAHLWDKNWQHPVQIKKGRQVYLGAFNDELDAARAHDLAALKFWGPETILNFPVEIYREEYEEMQTVSKEEVLASLRRRSNGFARGTSKYRGVARHHKNGRWEARLGKDFGCKYIYLGTYATQEEAAQAYDLAALEYKGPNIVTNFASSVYMHRLQPFMQLLVKPGTEPAQEDLSVMHMEATETIDQTVPNDDLPEISWTFDMDHDFGVYPPLDVPIEDDLQDILNDLNLEDNIEHLFEEFETFGGDESGSDGLSATKDA</sequence>
<comment type="similarity">
    <text evidence="6">Belongs to the AP2/ERF transcription factor family. AP2 subfamily.</text>
</comment>
<evidence type="ECO:0000256" key="3">
    <source>
        <dbReference type="ARBA" id="ARBA00023125"/>
    </source>
</evidence>
<dbReference type="InterPro" id="IPR036955">
    <property type="entry name" value="AP2/ERF_dom_sf"/>
</dbReference>
<dbReference type="InterPro" id="IPR016177">
    <property type="entry name" value="DNA-bd_dom_sf"/>
</dbReference>
<evidence type="ECO:0000256" key="2">
    <source>
        <dbReference type="ARBA" id="ARBA00023015"/>
    </source>
</evidence>
<dbReference type="SUPFAM" id="SSF54171">
    <property type="entry name" value="DNA-binding domain"/>
    <property type="match status" value="2"/>
</dbReference>
<evidence type="ECO:0000256" key="5">
    <source>
        <dbReference type="ARBA" id="ARBA00023242"/>
    </source>
</evidence>
<keyword evidence="3" id="KW-0238">DNA-binding</keyword>
<dbReference type="EMBL" id="JQ040545">
    <property type="protein sequence ID" value="AFH68065.1"/>
    <property type="molecule type" value="mRNA"/>
</dbReference>
<feature type="compositionally biased region" description="Low complexity" evidence="7">
    <location>
        <begin position="17"/>
        <end position="33"/>
    </location>
</feature>
<dbReference type="PANTHER" id="PTHR32467:SF97">
    <property type="entry name" value="ETHYLENE-RESPONSIVE TRANSCRIPTION FACTOR WRI1"/>
    <property type="match status" value="1"/>
</dbReference>
<dbReference type="GO" id="GO:0003700">
    <property type="term" value="F:DNA-binding transcription factor activity"/>
    <property type="evidence" value="ECO:0007669"/>
    <property type="project" value="InterPro"/>
</dbReference>
<reference evidence="9" key="1">
    <citation type="submission" date="2011-11" db="EMBL/GenBank/DDBJ databases">
        <title>Full length of cDNA of a AP2/EREBP transcription factor WRI1 (CoWRI1) from the coconut (Cocos nucifera L.) endosperm.</title>
        <authorList>
            <person name="Li D."/>
        </authorList>
    </citation>
    <scope>NUCLEOTIDE SEQUENCE</scope>
</reference>
<evidence type="ECO:0000256" key="4">
    <source>
        <dbReference type="ARBA" id="ARBA00023163"/>
    </source>
</evidence>